<dbReference type="OrthoDB" id="10388475at2759"/>
<dbReference type="AlphaFoldDB" id="A0A5N6SK64"/>
<evidence type="ECO:0008006" key="4">
    <source>
        <dbReference type="Google" id="ProtNLM"/>
    </source>
</evidence>
<sequence length="114" mass="13157">MSFPSLLVILFWGAGRLASVRFLCQFCFNIVDTYDINRSISMTCVTLWVTKKNPCCGARVHLLCRVSIEILHAVYASLLCYLMELRSPLMAFLHNCNRPLIFAKQINQYIMFMP</sequence>
<name>A0A5N6SK64_ASPPS</name>
<evidence type="ECO:0000256" key="1">
    <source>
        <dbReference type="SAM" id="SignalP"/>
    </source>
</evidence>
<feature type="signal peptide" evidence="1">
    <location>
        <begin position="1"/>
        <end position="19"/>
    </location>
</feature>
<dbReference type="Proteomes" id="UP000325672">
    <property type="component" value="Unassembled WGS sequence"/>
</dbReference>
<dbReference type="EMBL" id="ML743598">
    <property type="protein sequence ID" value="KAE8134965.1"/>
    <property type="molecule type" value="Genomic_DNA"/>
</dbReference>
<evidence type="ECO:0000313" key="2">
    <source>
        <dbReference type="EMBL" id="KAE8134965.1"/>
    </source>
</evidence>
<protein>
    <recommendedName>
        <fullName evidence="4">Secreted protein</fullName>
    </recommendedName>
</protein>
<evidence type="ECO:0000313" key="3">
    <source>
        <dbReference type="Proteomes" id="UP000325672"/>
    </source>
</evidence>
<proteinExistence type="predicted"/>
<feature type="chain" id="PRO_5024869387" description="Secreted protein" evidence="1">
    <location>
        <begin position="20"/>
        <end position="114"/>
    </location>
</feature>
<dbReference type="GeneID" id="43635735"/>
<dbReference type="RefSeq" id="XP_031911028.1">
    <property type="nucleotide sequence ID" value="XM_032051525.1"/>
</dbReference>
<accession>A0A5N6SK64</accession>
<organism evidence="2 3">
    <name type="scientific">Aspergillus pseudotamarii</name>
    <dbReference type="NCBI Taxonomy" id="132259"/>
    <lineage>
        <taxon>Eukaryota</taxon>
        <taxon>Fungi</taxon>
        <taxon>Dikarya</taxon>
        <taxon>Ascomycota</taxon>
        <taxon>Pezizomycotina</taxon>
        <taxon>Eurotiomycetes</taxon>
        <taxon>Eurotiomycetidae</taxon>
        <taxon>Eurotiales</taxon>
        <taxon>Aspergillaceae</taxon>
        <taxon>Aspergillus</taxon>
        <taxon>Aspergillus subgen. Circumdati</taxon>
    </lineage>
</organism>
<keyword evidence="3" id="KW-1185">Reference proteome</keyword>
<reference evidence="2 3" key="1">
    <citation type="submission" date="2019-04" db="EMBL/GenBank/DDBJ databases">
        <title>Friends and foes A comparative genomics study of 23 Aspergillus species from section Flavi.</title>
        <authorList>
            <consortium name="DOE Joint Genome Institute"/>
            <person name="Kjaerbolling I."/>
            <person name="Vesth T."/>
            <person name="Frisvad J.C."/>
            <person name="Nybo J.L."/>
            <person name="Theobald S."/>
            <person name="Kildgaard S."/>
            <person name="Isbrandt T."/>
            <person name="Kuo A."/>
            <person name="Sato A."/>
            <person name="Lyhne E.K."/>
            <person name="Kogle M.E."/>
            <person name="Wiebenga A."/>
            <person name="Kun R.S."/>
            <person name="Lubbers R.J."/>
            <person name="Makela M.R."/>
            <person name="Barry K."/>
            <person name="Chovatia M."/>
            <person name="Clum A."/>
            <person name="Daum C."/>
            <person name="Haridas S."/>
            <person name="He G."/>
            <person name="LaButti K."/>
            <person name="Lipzen A."/>
            <person name="Mondo S."/>
            <person name="Riley R."/>
            <person name="Salamov A."/>
            <person name="Simmons B.A."/>
            <person name="Magnuson J.K."/>
            <person name="Henrissat B."/>
            <person name="Mortensen U.H."/>
            <person name="Larsen T.O."/>
            <person name="Devries R.P."/>
            <person name="Grigoriev I.V."/>
            <person name="Machida M."/>
            <person name="Baker S.E."/>
            <person name="Andersen M.R."/>
        </authorList>
    </citation>
    <scope>NUCLEOTIDE SEQUENCE [LARGE SCALE GENOMIC DNA]</scope>
    <source>
        <strain evidence="2 3">CBS 117625</strain>
    </source>
</reference>
<gene>
    <name evidence="2" type="ORF">BDV38DRAFT_145584</name>
</gene>
<keyword evidence="1" id="KW-0732">Signal</keyword>